<name>A0A2I0APM9_9ASPA</name>
<reference evidence="1 2" key="1">
    <citation type="journal article" date="2017" name="Nature">
        <title>The Apostasia genome and the evolution of orchids.</title>
        <authorList>
            <person name="Zhang G.Q."/>
            <person name="Liu K.W."/>
            <person name="Li Z."/>
            <person name="Lohaus R."/>
            <person name="Hsiao Y.Y."/>
            <person name="Niu S.C."/>
            <person name="Wang J.Y."/>
            <person name="Lin Y.C."/>
            <person name="Xu Q."/>
            <person name="Chen L.J."/>
            <person name="Yoshida K."/>
            <person name="Fujiwara S."/>
            <person name="Wang Z.W."/>
            <person name="Zhang Y.Q."/>
            <person name="Mitsuda N."/>
            <person name="Wang M."/>
            <person name="Liu G.H."/>
            <person name="Pecoraro L."/>
            <person name="Huang H.X."/>
            <person name="Xiao X.J."/>
            <person name="Lin M."/>
            <person name="Wu X.Y."/>
            <person name="Wu W.L."/>
            <person name="Chen Y.Y."/>
            <person name="Chang S.B."/>
            <person name="Sakamoto S."/>
            <person name="Ohme-Takagi M."/>
            <person name="Yagi M."/>
            <person name="Zeng S.J."/>
            <person name="Shen C.Y."/>
            <person name="Yeh C.M."/>
            <person name="Luo Y.B."/>
            <person name="Tsai W.C."/>
            <person name="Van de Peer Y."/>
            <person name="Liu Z.J."/>
        </authorList>
    </citation>
    <scope>NUCLEOTIDE SEQUENCE [LARGE SCALE GENOMIC DNA]</scope>
    <source>
        <strain evidence="2">cv. Shenzhen</strain>
        <tissue evidence="1">Stem</tissue>
    </source>
</reference>
<dbReference type="Proteomes" id="UP000236161">
    <property type="component" value="Unassembled WGS sequence"/>
</dbReference>
<dbReference type="AlphaFoldDB" id="A0A2I0APM9"/>
<gene>
    <name evidence="1" type="ORF">AXF42_Ash020757</name>
</gene>
<organism evidence="1 2">
    <name type="scientific">Apostasia shenzhenica</name>
    <dbReference type="NCBI Taxonomy" id="1088818"/>
    <lineage>
        <taxon>Eukaryota</taxon>
        <taxon>Viridiplantae</taxon>
        <taxon>Streptophyta</taxon>
        <taxon>Embryophyta</taxon>
        <taxon>Tracheophyta</taxon>
        <taxon>Spermatophyta</taxon>
        <taxon>Magnoliopsida</taxon>
        <taxon>Liliopsida</taxon>
        <taxon>Asparagales</taxon>
        <taxon>Orchidaceae</taxon>
        <taxon>Apostasioideae</taxon>
        <taxon>Apostasia</taxon>
    </lineage>
</organism>
<sequence>MKLIVILQINSDRWCWLESCGTNSPLFHDRYVYFSKQPGEEKLLLMGLLWPSSIHAVIPSSADHCGRSLVAPMFPLLLLLDSGDVGWRSLSVLQQHKLVGPGNQLRIASRFS</sequence>
<proteinExistence type="predicted"/>
<evidence type="ECO:0000313" key="2">
    <source>
        <dbReference type="Proteomes" id="UP000236161"/>
    </source>
</evidence>
<keyword evidence="2" id="KW-1185">Reference proteome</keyword>
<dbReference type="EMBL" id="KZ451966">
    <property type="protein sequence ID" value="PKA57513.1"/>
    <property type="molecule type" value="Genomic_DNA"/>
</dbReference>
<accession>A0A2I0APM9</accession>
<protein>
    <submittedName>
        <fullName evidence="1">Uncharacterized protein</fullName>
    </submittedName>
</protein>
<evidence type="ECO:0000313" key="1">
    <source>
        <dbReference type="EMBL" id="PKA57513.1"/>
    </source>
</evidence>